<gene>
    <name evidence="3" type="primary">ORF97857</name>
    <name evidence="2" type="synonym">ORF97850</name>
</gene>
<evidence type="ECO:0000313" key="3">
    <source>
        <dbReference type="EMBL" id="CEK75982.1"/>
    </source>
</evidence>
<reference evidence="3" key="1">
    <citation type="submission" date="2014-12" db="EMBL/GenBank/DDBJ databases">
        <title>Insight into the proteome of Arion vulgaris.</title>
        <authorList>
            <person name="Aradska J."/>
            <person name="Bulat T."/>
            <person name="Smidak R."/>
            <person name="Sarate P."/>
            <person name="Gangsoo J."/>
            <person name="Sialana F."/>
            <person name="Bilban M."/>
            <person name="Lubec G."/>
        </authorList>
    </citation>
    <scope>NUCLEOTIDE SEQUENCE</scope>
    <source>
        <tissue evidence="3">Skin</tissue>
    </source>
</reference>
<sequence length="69" mass="7621">MVSTSGQTSCSIIVQIHVSMNTTENVHRCLMGTVNKTEVYTQKYITSEVGESTDNKKSRPSHTQKSQSS</sequence>
<evidence type="ECO:0000256" key="1">
    <source>
        <dbReference type="SAM" id="MobiDB-lite"/>
    </source>
</evidence>
<organism evidence="3">
    <name type="scientific">Arion vulgaris</name>
    <dbReference type="NCBI Taxonomy" id="1028688"/>
    <lineage>
        <taxon>Eukaryota</taxon>
        <taxon>Metazoa</taxon>
        <taxon>Spiralia</taxon>
        <taxon>Lophotrochozoa</taxon>
        <taxon>Mollusca</taxon>
        <taxon>Gastropoda</taxon>
        <taxon>Heterobranchia</taxon>
        <taxon>Euthyneura</taxon>
        <taxon>Panpulmonata</taxon>
        <taxon>Eupulmonata</taxon>
        <taxon>Stylommatophora</taxon>
        <taxon>Helicina</taxon>
        <taxon>Arionoidea</taxon>
        <taxon>Arionidae</taxon>
        <taxon>Arion</taxon>
    </lineage>
</organism>
<proteinExistence type="predicted"/>
<protein>
    <submittedName>
        <fullName evidence="3">Uncharacterized protein</fullName>
    </submittedName>
</protein>
<dbReference type="EMBL" id="HACG01029115">
    <property type="protein sequence ID" value="CEK75980.1"/>
    <property type="molecule type" value="Transcribed_RNA"/>
</dbReference>
<feature type="region of interest" description="Disordered" evidence="1">
    <location>
        <begin position="46"/>
        <end position="69"/>
    </location>
</feature>
<dbReference type="EMBL" id="HACG01029117">
    <property type="protein sequence ID" value="CEK75982.1"/>
    <property type="molecule type" value="Transcribed_RNA"/>
</dbReference>
<evidence type="ECO:0000313" key="2">
    <source>
        <dbReference type="EMBL" id="CEK75980.1"/>
    </source>
</evidence>
<name>A0A0B7A5T4_9EUPU</name>
<accession>A0A0B7A5T4</accession>
<dbReference type="AlphaFoldDB" id="A0A0B7A5T4"/>